<dbReference type="AlphaFoldDB" id="W1WU77"/>
<protein>
    <recommendedName>
        <fullName evidence="2">Polymerase nucleotidyl transferase domain-containing protein</fullName>
    </recommendedName>
</protein>
<comment type="caution">
    <text evidence="1">The sequence shown here is derived from an EMBL/GenBank/DDBJ whole genome shotgun (WGS) entry which is preliminary data.</text>
</comment>
<accession>W1WU77</accession>
<name>W1WU77_9ZZZZ</name>
<dbReference type="EMBL" id="AZMM01018319">
    <property type="protein sequence ID" value="ETJ21698.1"/>
    <property type="molecule type" value="Genomic_DNA"/>
</dbReference>
<reference evidence="1" key="1">
    <citation type="submission" date="2013-12" db="EMBL/GenBank/DDBJ databases">
        <title>A Varibaculum cambriense genome reconstructed from a premature infant gut community with otherwise low bacterial novelty that shifts toward anaerobic metabolism during the third week of life.</title>
        <authorList>
            <person name="Brown C.T."/>
            <person name="Sharon I."/>
            <person name="Thomas B.C."/>
            <person name="Castelle C.J."/>
            <person name="Morowitz M.J."/>
            <person name="Banfield J.F."/>
        </authorList>
    </citation>
    <scope>NUCLEOTIDE SEQUENCE</scope>
</reference>
<feature type="non-terminal residue" evidence="1">
    <location>
        <position position="42"/>
    </location>
</feature>
<sequence>MEKLMIKDCQLNNECLKDVLSIGIFGSYHEEYFDKNRSDIDV</sequence>
<proteinExistence type="predicted"/>
<evidence type="ECO:0008006" key="2">
    <source>
        <dbReference type="Google" id="ProtNLM"/>
    </source>
</evidence>
<gene>
    <name evidence="1" type="ORF">Q604_UNBC18319G0001</name>
</gene>
<organism evidence="1">
    <name type="scientific">human gut metagenome</name>
    <dbReference type="NCBI Taxonomy" id="408170"/>
    <lineage>
        <taxon>unclassified sequences</taxon>
        <taxon>metagenomes</taxon>
        <taxon>organismal metagenomes</taxon>
    </lineage>
</organism>
<evidence type="ECO:0000313" key="1">
    <source>
        <dbReference type="EMBL" id="ETJ21698.1"/>
    </source>
</evidence>